<dbReference type="EMBL" id="JAAGVB010000073">
    <property type="protein sequence ID" value="NEW36377.1"/>
    <property type="molecule type" value="Genomic_DNA"/>
</dbReference>
<evidence type="ECO:0000256" key="1">
    <source>
        <dbReference type="SAM" id="Coils"/>
    </source>
</evidence>
<evidence type="ECO:0000313" key="3">
    <source>
        <dbReference type="Proteomes" id="UP000471166"/>
    </source>
</evidence>
<gene>
    <name evidence="2" type="ORF">GV791_28010</name>
</gene>
<dbReference type="AlphaFoldDB" id="A0A6P1CX52"/>
<dbReference type="InterPro" id="IPR013493">
    <property type="entry name" value="CHP02677"/>
</dbReference>
<dbReference type="Proteomes" id="UP000471166">
    <property type="component" value="Unassembled WGS sequence"/>
</dbReference>
<organism evidence="2 3">
    <name type="scientific">Nocardia cyriacigeorgica</name>
    <dbReference type="NCBI Taxonomy" id="135487"/>
    <lineage>
        <taxon>Bacteria</taxon>
        <taxon>Bacillati</taxon>
        <taxon>Actinomycetota</taxon>
        <taxon>Actinomycetes</taxon>
        <taxon>Mycobacteriales</taxon>
        <taxon>Nocardiaceae</taxon>
        <taxon>Nocardia</taxon>
    </lineage>
</organism>
<dbReference type="NCBIfam" id="TIGR02677">
    <property type="entry name" value="TIGR02677 family protein"/>
    <property type="match status" value="1"/>
</dbReference>
<proteinExistence type="predicted"/>
<comment type="caution">
    <text evidence="2">The sequence shown here is derived from an EMBL/GenBank/DDBJ whole genome shotgun (WGS) entry which is preliminary data.</text>
</comment>
<reference evidence="2 3" key="1">
    <citation type="submission" date="2020-01" db="EMBL/GenBank/DDBJ databases">
        <title>Genetics and antimicrobial susceptibilities of Nocardia species isolated from the soil; a comparison with species isolated from humans.</title>
        <authorList>
            <person name="Carrasco G."/>
            <person name="Monzon S."/>
            <person name="Sansegundo M."/>
            <person name="Garcia E."/>
            <person name="Garrido N."/>
            <person name="Medina M.J."/>
            <person name="Villalon P."/>
            <person name="Ramirez-Arocha A.C."/>
            <person name="Jimenez P."/>
            <person name="Cuesta I."/>
            <person name="Valdezate S."/>
        </authorList>
    </citation>
    <scope>NUCLEOTIDE SEQUENCE [LARGE SCALE GENOMIC DNA]</scope>
    <source>
        <strain evidence="2 3">CNM20110626</strain>
    </source>
</reference>
<protein>
    <submittedName>
        <fullName evidence="2">TIGR02677 family protein</fullName>
    </submittedName>
</protein>
<keyword evidence="1" id="KW-0175">Coiled coil</keyword>
<sequence length="509" mass="56608">MDPIRVPPEMFRFTTGERSSLYVSVLQAFGEANERLETALGIDEVRSRLRSIGWLEPIDDDQLTHALGQLQDWNLVDVVQNHTENYRTAADYERRNLQYSLTKQGEAAFAGVIHAMTVLASAGALQTAVLDAIADRLADLLRELESGTDRHVFTSLTELESHLEALRTNTKQFNGELQRLLRSEGADLTVFHEVKAATVAYLQEFLTDIEQRTHTIAARIAAVDDHGVSRMHRRALLGAELPHLTGPDPAPVWIEQRRARWEGLRAWFLPSDGSTPRIDQLRLVGRKAIIALLQVLDRITESRRRSSSAVADFRELARWFSVIPDRDDLHRLWATAFGLGSARHTHLAHPDPELVGYTESWHTAPPVEVSPLLRTSGRTERFGRTGTIPDVAAVKAERAMRAAAERAELEAAWDMLDTGAAVRLSSFGALDHDLFERLLELLGRTLGARADATGARRGVTLDGRVEMVLRPPADSAMAELKTPRGVFRGPDYVLEIEALGRGSEREASA</sequence>
<name>A0A6P1CX52_9NOCA</name>
<accession>A0A6P1CX52</accession>
<dbReference type="Pfam" id="PF09660">
    <property type="entry name" value="DUF2397"/>
    <property type="match status" value="1"/>
</dbReference>
<evidence type="ECO:0000313" key="2">
    <source>
        <dbReference type="EMBL" id="NEW36377.1"/>
    </source>
</evidence>
<feature type="coiled-coil region" evidence="1">
    <location>
        <begin position="156"/>
        <end position="183"/>
    </location>
</feature>